<dbReference type="CDD" id="cd00498">
    <property type="entry name" value="Hsp33"/>
    <property type="match status" value="1"/>
</dbReference>
<dbReference type="GO" id="GO:0044183">
    <property type="term" value="F:protein folding chaperone"/>
    <property type="evidence" value="ECO:0007669"/>
    <property type="project" value="TreeGrafter"/>
</dbReference>
<dbReference type="InterPro" id="IPR023212">
    <property type="entry name" value="Hsp33_helix_hairpin_bin_dom_sf"/>
</dbReference>
<evidence type="ECO:0000256" key="3">
    <source>
        <dbReference type="ARBA" id="ARBA00023157"/>
    </source>
</evidence>
<evidence type="ECO:0000256" key="4">
    <source>
        <dbReference type="ARBA" id="ARBA00023186"/>
    </source>
</evidence>
<dbReference type="PANTHER" id="PTHR30111">
    <property type="entry name" value="33 KDA CHAPERONIN"/>
    <property type="match status" value="1"/>
</dbReference>
<dbReference type="GO" id="GO:0051082">
    <property type="term" value="F:unfolded protein binding"/>
    <property type="evidence" value="ECO:0007669"/>
    <property type="project" value="InterPro"/>
</dbReference>
<keyword evidence="5" id="KW-0676">Redox-active center</keyword>
<dbReference type="InterPro" id="IPR016154">
    <property type="entry name" value="Heat_shock_Hsp33_C"/>
</dbReference>
<evidence type="ECO:0000256" key="5">
    <source>
        <dbReference type="ARBA" id="ARBA00023284"/>
    </source>
</evidence>
<dbReference type="AlphaFoldDB" id="S6AAP0"/>
<gene>
    <name evidence="6" type="ORF">SCD_n02317</name>
</gene>
<dbReference type="Proteomes" id="UP000015559">
    <property type="component" value="Chromosome"/>
</dbReference>
<organism evidence="6 7">
    <name type="scientific">Sulfuricella denitrificans (strain DSM 22764 / NBRC 105220 / skB26)</name>
    <dbReference type="NCBI Taxonomy" id="1163617"/>
    <lineage>
        <taxon>Bacteria</taxon>
        <taxon>Pseudomonadati</taxon>
        <taxon>Pseudomonadota</taxon>
        <taxon>Betaproteobacteria</taxon>
        <taxon>Nitrosomonadales</taxon>
        <taxon>Sulfuricellaceae</taxon>
        <taxon>Sulfuricella</taxon>
    </lineage>
</organism>
<dbReference type="KEGG" id="sdr:SCD_n02317"/>
<sequence length="292" mass="32295">MKQSDSLQRFMFEHAAVRGEIIHLDATWKAVLERRDYPLALRTVLGELMAAAALLSATLKFSGSLIMQIQGGGPVRLLVVECGADLTMRAMAHWDGDLAEGAVLPELVGEGRFVITIDPKKGRQTYQGIVDLEGGSVAAVLENYMQRSEQLDTRIWLAADSHGAAGMLLQKMPDGPEADTDAWNRAVHLGATVKSRELLDLPAREIIHRLYHEEDIRLFDSTPVHFGCTCSRERVANTLRMLGYDEVRSLLDEIGYIEADCEFCNQHYVFDAVDAEQVFASDVAGPAGQTRH</sequence>
<name>S6AAP0_SULDS</name>
<keyword evidence="3" id="KW-1015">Disulfide bond</keyword>
<dbReference type="GO" id="GO:0005737">
    <property type="term" value="C:cytoplasm"/>
    <property type="evidence" value="ECO:0007669"/>
    <property type="project" value="InterPro"/>
</dbReference>
<evidence type="ECO:0000313" key="7">
    <source>
        <dbReference type="Proteomes" id="UP000015559"/>
    </source>
</evidence>
<dbReference type="Pfam" id="PF01430">
    <property type="entry name" value="HSP33"/>
    <property type="match status" value="1"/>
</dbReference>
<keyword evidence="1" id="KW-0963">Cytoplasm</keyword>
<dbReference type="NCBIfam" id="NF001033">
    <property type="entry name" value="PRK00114.1"/>
    <property type="match status" value="1"/>
</dbReference>
<keyword evidence="4" id="KW-0143">Chaperone</keyword>
<dbReference type="Gene3D" id="1.10.287.480">
    <property type="entry name" value="helix hairpin bin"/>
    <property type="match status" value="1"/>
</dbReference>
<dbReference type="PANTHER" id="PTHR30111:SF1">
    <property type="entry name" value="33 KDA CHAPERONIN"/>
    <property type="match status" value="1"/>
</dbReference>
<dbReference type="InterPro" id="IPR016153">
    <property type="entry name" value="Heat_shock_Hsp33_N"/>
</dbReference>
<dbReference type="SUPFAM" id="SSF64397">
    <property type="entry name" value="Hsp33 domain"/>
    <property type="match status" value="1"/>
</dbReference>
<accession>S6AAP0</accession>
<dbReference type="SUPFAM" id="SSF118352">
    <property type="entry name" value="HSP33 redox switch-like"/>
    <property type="match status" value="1"/>
</dbReference>
<evidence type="ECO:0000256" key="2">
    <source>
        <dbReference type="ARBA" id="ARBA00022833"/>
    </source>
</evidence>
<evidence type="ECO:0000313" key="6">
    <source>
        <dbReference type="EMBL" id="BAN36125.1"/>
    </source>
</evidence>
<protein>
    <submittedName>
        <fullName evidence="6">Hsp33 protein</fullName>
    </submittedName>
</protein>
<keyword evidence="7" id="KW-1185">Reference proteome</keyword>
<dbReference type="InterPro" id="IPR000397">
    <property type="entry name" value="Heat_shock_Hsp33"/>
</dbReference>
<dbReference type="HOGENOM" id="CLU_054493_0_0_4"/>
<proteinExistence type="predicted"/>
<dbReference type="GO" id="GO:0042026">
    <property type="term" value="P:protein refolding"/>
    <property type="evidence" value="ECO:0007669"/>
    <property type="project" value="TreeGrafter"/>
</dbReference>
<dbReference type="Gene3D" id="3.90.1280.10">
    <property type="entry name" value="HSP33 redox switch-like"/>
    <property type="match status" value="1"/>
</dbReference>
<dbReference type="EMBL" id="AP013066">
    <property type="protein sequence ID" value="BAN36125.1"/>
    <property type="molecule type" value="Genomic_DNA"/>
</dbReference>
<dbReference type="Gene3D" id="3.55.30.10">
    <property type="entry name" value="Hsp33 domain"/>
    <property type="match status" value="1"/>
</dbReference>
<dbReference type="OrthoDB" id="9793753at2"/>
<dbReference type="STRING" id="1163617.SCD_n02317"/>
<dbReference type="eggNOG" id="COG1281">
    <property type="taxonomic scope" value="Bacteria"/>
</dbReference>
<dbReference type="PIRSF" id="PIRSF005261">
    <property type="entry name" value="Heat_shock_Hsp33"/>
    <property type="match status" value="1"/>
</dbReference>
<evidence type="ECO:0000256" key="1">
    <source>
        <dbReference type="ARBA" id="ARBA00022490"/>
    </source>
</evidence>
<reference evidence="6 7" key="1">
    <citation type="journal article" date="2012" name="Appl. Environ. Microbiol.">
        <title>Draft genome sequence of a psychrotolerant sulfur-oxidizing bacterium, Sulfuricella denitrificans skB26, and proteomic insights into cold adaptation.</title>
        <authorList>
            <person name="Watanabe T."/>
            <person name="Kojima H."/>
            <person name="Fukui M."/>
        </authorList>
    </citation>
    <scope>NUCLEOTIDE SEQUENCE [LARGE SCALE GENOMIC DNA]</scope>
    <source>
        <strain evidence="7">skB26</strain>
    </source>
</reference>
<keyword evidence="2" id="KW-0862">Zinc</keyword>